<sequence>MFKFGAFASGGGSNFRSLLSHAEDGTLEGSCEFLIVNNADCGAAQSAKEHGIPVYHISSKTHPNEADYEQALLNVLEELPVDLVALCGYMKKIPDSFLDKMKDRVLNVHPALLPKYGGKGFYGIRVHQAVIAAGEKESGPTIHLVTSEIDSGRTLAQTKVPVLETDSPEDLAARVLVQEHALFWKTLRDYARSL</sequence>
<dbReference type="NCBIfam" id="TIGR00639">
    <property type="entry name" value="PurN"/>
    <property type="match status" value="1"/>
</dbReference>
<evidence type="ECO:0000256" key="2">
    <source>
        <dbReference type="ARBA" id="ARBA00022679"/>
    </source>
</evidence>
<accession>A0A2M9A3S9</accession>
<dbReference type="RefSeq" id="WP_100424465.1">
    <property type="nucleotide sequence ID" value="NZ_PGEX01000001.1"/>
</dbReference>
<comment type="function">
    <text evidence="4">Catalyzes the transfer of a formyl group from 10-formyltetrahydrofolate to 5-phospho-ribosyl-glycinamide (GAR), producing 5-phospho-ribosyl-N-formylglycinamide (FGAR) and tetrahydrofolate.</text>
</comment>
<dbReference type="OrthoDB" id="9806170at2"/>
<dbReference type="GO" id="GO:0005737">
    <property type="term" value="C:cytoplasm"/>
    <property type="evidence" value="ECO:0007669"/>
    <property type="project" value="TreeGrafter"/>
</dbReference>
<dbReference type="HAMAP" id="MF_01930">
    <property type="entry name" value="PurN"/>
    <property type="match status" value="1"/>
</dbReference>
<comment type="caution">
    <text evidence="4">Lacks conserved residue(s) required for the propagation of feature annotation.</text>
</comment>
<evidence type="ECO:0000313" key="6">
    <source>
        <dbReference type="EMBL" id="PJJ40370.1"/>
    </source>
</evidence>
<evidence type="ECO:0000259" key="5">
    <source>
        <dbReference type="Pfam" id="PF00551"/>
    </source>
</evidence>
<gene>
    <name evidence="4" type="primary">purN</name>
    <name evidence="6" type="ORF">BGX16_0289</name>
</gene>
<reference evidence="6 7" key="1">
    <citation type="submission" date="2017-11" db="EMBL/GenBank/DDBJ databases">
        <title>Animal gut microbial communities from fecal samples from Wisconsin, USA.</title>
        <authorList>
            <person name="Neumann A."/>
        </authorList>
    </citation>
    <scope>NUCLEOTIDE SEQUENCE [LARGE SCALE GENOMIC DNA]</scope>
    <source>
        <strain evidence="6 7">UWS3</strain>
    </source>
</reference>
<dbReference type="SUPFAM" id="SSF53328">
    <property type="entry name" value="Formyltransferase"/>
    <property type="match status" value="1"/>
</dbReference>
<comment type="catalytic activity">
    <reaction evidence="4">
        <text>N(1)-(5-phospho-beta-D-ribosyl)glycinamide + (6R)-10-formyltetrahydrofolate = N(2)-formyl-N(1)-(5-phospho-beta-D-ribosyl)glycinamide + (6S)-5,6,7,8-tetrahydrofolate + H(+)</text>
        <dbReference type="Rhea" id="RHEA:15053"/>
        <dbReference type="ChEBI" id="CHEBI:15378"/>
        <dbReference type="ChEBI" id="CHEBI:57453"/>
        <dbReference type="ChEBI" id="CHEBI:143788"/>
        <dbReference type="ChEBI" id="CHEBI:147286"/>
        <dbReference type="ChEBI" id="CHEBI:195366"/>
        <dbReference type="EC" id="2.1.2.2"/>
    </reaction>
</comment>
<evidence type="ECO:0000256" key="1">
    <source>
        <dbReference type="ARBA" id="ARBA00005054"/>
    </source>
</evidence>
<dbReference type="GO" id="GO:0006189">
    <property type="term" value="P:'de novo' IMP biosynthetic process"/>
    <property type="evidence" value="ECO:0007669"/>
    <property type="project" value="UniProtKB-UniRule"/>
</dbReference>
<evidence type="ECO:0000256" key="3">
    <source>
        <dbReference type="ARBA" id="ARBA00022755"/>
    </source>
</evidence>
<dbReference type="EC" id="2.1.2.2" evidence="4"/>
<dbReference type="InterPro" id="IPR004607">
    <property type="entry name" value="GART"/>
</dbReference>
<dbReference type="GO" id="GO:0004644">
    <property type="term" value="F:phosphoribosylglycinamide formyltransferase activity"/>
    <property type="evidence" value="ECO:0007669"/>
    <property type="project" value="UniProtKB-UniRule"/>
</dbReference>
<protein>
    <recommendedName>
        <fullName evidence="4">Phosphoribosylglycinamide formyltransferase</fullName>
        <ecNumber evidence="4">2.1.2.2</ecNumber>
    </recommendedName>
    <alternativeName>
        <fullName evidence="4">5'-phosphoribosylglycinamide transformylase</fullName>
    </alternativeName>
    <alternativeName>
        <fullName evidence="4">GAR transformylase</fullName>
        <shortName evidence="4">GART</shortName>
    </alternativeName>
</protein>
<feature type="active site" description="Proton donor" evidence="4">
    <location>
        <position position="109"/>
    </location>
</feature>
<dbReference type="UniPathway" id="UPA00074">
    <property type="reaction ID" value="UER00126"/>
</dbReference>
<feature type="binding site" evidence="4">
    <location>
        <position position="107"/>
    </location>
    <ligand>
        <name>(6R)-10-formyltetrahydrofolate</name>
        <dbReference type="ChEBI" id="CHEBI:195366"/>
    </ligand>
</feature>
<dbReference type="AlphaFoldDB" id="A0A2M9A3S9"/>
<dbReference type="EMBL" id="PGEX01000001">
    <property type="protein sequence ID" value="PJJ40370.1"/>
    <property type="molecule type" value="Genomic_DNA"/>
</dbReference>
<keyword evidence="7" id="KW-1185">Reference proteome</keyword>
<keyword evidence="3 4" id="KW-0658">Purine biosynthesis</keyword>
<organism evidence="6 7">
    <name type="scientific">Hallerella succinigenes</name>
    <dbReference type="NCBI Taxonomy" id="1896222"/>
    <lineage>
        <taxon>Bacteria</taxon>
        <taxon>Pseudomonadati</taxon>
        <taxon>Fibrobacterota</taxon>
        <taxon>Fibrobacteria</taxon>
        <taxon>Fibrobacterales</taxon>
        <taxon>Fibrobacteraceae</taxon>
        <taxon>Hallerella</taxon>
    </lineage>
</organism>
<evidence type="ECO:0000313" key="7">
    <source>
        <dbReference type="Proteomes" id="UP000231134"/>
    </source>
</evidence>
<keyword evidence="2 4" id="KW-0808">Transferase</keyword>
<dbReference type="CDD" id="cd08645">
    <property type="entry name" value="FMT_core_GART"/>
    <property type="match status" value="1"/>
</dbReference>
<dbReference type="PANTHER" id="PTHR43369:SF2">
    <property type="entry name" value="PHOSPHORIBOSYLGLYCINAMIDE FORMYLTRANSFERASE"/>
    <property type="match status" value="1"/>
</dbReference>
<dbReference type="Proteomes" id="UP000231134">
    <property type="component" value="Unassembled WGS sequence"/>
</dbReference>
<comment type="pathway">
    <text evidence="1 4">Purine metabolism; IMP biosynthesis via de novo pathway; N(2)-formyl-N(1)-(5-phospho-D-ribosyl)glycinamide from N(1)-(5-phospho-D-ribosyl)glycinamide (10-formyl THF route): step 1/1.</text>
</comment>
<dbReference type="InterPro" id="IPR036477">
    <property type="entry name" value="Formyl_transf_N_sf"/>
</dbReference>
<comment type="caution">
    <text evidence="6">The sequence shown here is derived from an EMBL/GenBank/DDBJ whole genome shotgun (WGS) entry which is preliminary data.</text>
</comment>
<evidence type="ECO:0000256" key="4">
    <source>
        <dbReference type="HAMAP-Rule" id="MF_01930"/>
    </source>
</evidence>
<feature type="binding site" evidence="4">
    <location>
        <begin position="12"/>
        <end position="14"/>
    </location>
    <ligand>
        <name>N(1)-(5-phospho-beta-D-ribosyl)glycinamide</name>
        <dbReference type="ChEBI" id="CHEBI:143788"/>
    </ligand>
</feature>
<comment type="similarity">
    <text evidence="4">Belongs to the GART family.</text>
</comment>
<dbReference type="Gene3D" id="3.40.50.170">
    <property type="entry name" value="Formyl transferase, N-terminal domain"/>
    <property type="match status" value="1"/>
</dbReference>
<feature type="domain" description="Formyl transferase N-terminal" evidence="5">
    <location>
        <begin position="6"/>
        <end position="186"/>
    </location>
</feature>
<dbReference type="Pfam" id="PF00551">
    <property type="entry name" value="Formyl_trans_N"/>
    <property type="match status" value="1"/>
</dbReference>
<dbReference type="InterPro" id="IPR002376">
    <property type="entry name" value="Formyl_transf_N"/>
</dbReference>
<feature type="site" description="Raises pKa of active site His" evidence="4">
    <location>
        <position position="150"/>
    </location>
</feature>
<name>A0A2M9A3S9_9BACT</name>
<dbReference type="PANTHER" id="PTHR43369">
    <property type="entry name" value="PHOSPHORIBOSYLGLYCINAMIDE FORMYLTRANSFERASE"/>
    <property type="match status" value="1"/>
</dbReference>
<proteinExistence type="inferred from homology"/>